<comment type="catalytic activity">
    <reaction evidence="6 8">
        <text>hydrogencarbonate + H(+) = CO2 + H2O</text>
        <dbReference type="Rhea" id="RHEA:10748"/>
        <dbReference type="ChEBI" id="CHEBI:15377"/>
        <dbReference type="ChEBI" id="CHEBI:15378"/>
        <dbReference type="ChEBI" id="CHEBI:16526"/>
        <dbReference type="ChEBI" id="CHEBI:17544"/>
        <dbReference type="EC" id="4.2.1.1"/>
    </reaction>
</comment>
<comment type="similarity">
    <text evidence="1 8">Belongs to the beta-class carbonic anhydrase family.</text>
</comment>
<reference evidence="9 10" key="1">
    <citation type="submission" date="2019-05" db="EMBL/GenBank/DDBJ databases">
        <title>Burkholderia sp. DHOD12, isolated from subtropical forest soil.</title>
        <authorList>
            <person name="Gao Z.-H."/>
            <person name="Qiu L.-H."/>
        </authorList>
    </citation>
    <scope>NUCLEOTIDE SEQUENCE [LARGE SCALE GENOMIC DNA]</scope>
    <source>
        <strain evidence="9 10">DHOD12</strain>
    </source>
</reference>
<proteinExistence type="inferred from homology"/>
<dbReference type="GO" id="GO:0008270">
    <property type="term" value="F:zinc ion binding"/>
    <property type="evidence" value="ECO:0007669"/>
    <property type="project" value="UniProtKB-UniRule"/>
</dbReference>
<evidence type="ECO:0000256" key="4">
    <source>
        <dbReference type="ARBA" id="ARBA00022833"/>
    </source>
</evidence>
<dbReference type="SMART" id="SM00947">
    <property type="entry name" value="Pro_CA"/>
    <property type="match status" value="1"/>
</dbReference>
<protein>
    <recommendedName>
        <fullName evidence="2 8">Carbonic anhydrase</fullName>
        <ecNumber evidence="2 8">4.2.1.1</ecNumber>
    </recommendedName>
    <alternativeName>
        <fullName evidence="8">Carbonate dehydratase</fullName>
    </alternativeName>
</protein>
<dbReference type="InterPro" id="IPR045066">
    <property type="entry name" value="Beta_CA_cladeB"/>
</dbReference>
<dbReference type="PANTHER" id="PTHR11002:SF76">
    <property type="entry name" value="CARBONIC ANHYDRASE"/>
    <property type="match status" value="1"/>
</dbReference>
<name>A0A4P8INK7_9BURK</name>
<dbReference type="RefSeq" id="WP_137331305.1">
    <property type="nucleotide sequence ID" value="NZ_CP040077.1"/>
</dbReference>
<feature type="binding site" evidence="7">
    <location>
        <position position="119"/>
    </location>
    <ligand>
        <name>Zn(2+)</name>
        <dbReference type="ChEBI" id="CHEBI:29105"/>
    </ligand>
</feature>
<dbReference type="PROSITE" id="PS00705">
    <property type="entry name" value="PROK_CO2_ANHYDRASE_2"/>
    <property type="match status" value="1"/>
</dbReference>
<feature type="binding site" evidence="7">
    <location>
        <position position="116"/>
    </location>
    <ligand>
        <name>Zn(2+)</name>
        <dbReference type="ChEBI" id="CHEBI:29105"/>
    </ligand>
</feature>
<dbReference type="AlphaFoldDB" id="A0A4P8INK7"/>
<keyword evidence="4 7" id="KW-0862">Zinc</keyword>
<sequence length="236" mass="25801">MSSNSPVNGGRAGSDTPDLLYLLSGVDEFSRDVFPGNEDLFKSLAHQQHPHTLFITCADSRVSPEMITQTRPGELFVCRNIGNIVPAYGEMLGGVSAVVEYAVLALNVRQVVVCGHTDCGAMKGLAADVSIAEEMPTVHAWLRNAEAARSVVRTRKIEHDHVVEALVEENVRLQLMHLRTHPAVAARLAVGRLAVQGWVYDIGHGKISVFDEQGSQYQTLEEARERLQNPQNKAAP</sequence>
<dbReference type="EMBL" id="CP040077">
    <property type="protein sequence ID" value="QCP48464.1"/>
    <property type="molecule type" value="Genomic_DNA"/>
</dbReference>
<dbReference type="InterPro" id="IPR015892">
    <property type="entry name" value="Carbonic_anhydrase_CS"/>
</dbReference>
<dbReference type="InterPro" id="IPR001765">
    <property type="entry name" value="Carbonic_anhydrase"/>
</dbReference>
<dbReference type="KEGG" id="tvl:FAZ95_04230"/>
<keyword evidence="3 7" id="KW-0479">Metal-binding</keyword>
<dbReference type="GO" id="GO:0004089">
    <property type="term" value="F:carbonate dehydratase activity"/>
    <property type="evidence" value="ECO:0007669"/>
    <property type="project" value="UniProtKB-UniRule"/>
</dbReference>
<dbReference type="PANTHER" id="PTHR11002">
    <property type="entry name" value="CARBONIC ANHYDRASE"/>
    <property type="match status" value="1"/>
</dbReference>
<evidence type="ECO:0000313" key="10">
    <source>
        <dbReference type="Proteomes" id="UP000298656"/>
    </source>
</evidence>
<dbReference type="OrthoDB" id="9797527at2"/>
<evidence type="ECO:0000256" key="7">
    <source>
        <dbReference type="PIRSR" id="PIRSR601765-1"/>
    </source>
</evidence>
<comment type="cofactor">
    <cofactor evidence="7">
        <name>Zn(2+)</name>
        <dbReference type="ChEBI" id="CHEBI:29105"/>
    </cofactor>
    <text evidence="7">Binds 1 zinc ion per subunit.</text>
</comment>
<organism evidence="9 10">
    <name type="scientific">Trinickia violacea</name>
    <dbReference type="NCBI Taxonomy" id="2571746"/>
    <lineage>
        <taxon>Bacteria</taxon>
        <taxon>Pseudomonadati</taxon>
        <taxon>Pseudomonadota</taxon>
        <taxon>Betaproteobacteria</taxon>
        <taxon>Burkholderiales</taxon>
        <taxon>Burkholderiaceae</taxon>
        <taxon>Trinickia</taxon>
    </lineage>
</organism>
<dbReference type="Proteomes" id="UP000298656">
    <property type="component" value="Chromosome 1"/>
</dbReference>
<dbReference type="Pfam" id="PF00484">
    <property type="entry name" value="Pro_CA"/>
    <property type="match status" value="1"/>
</dbReference>
<dbReference type="EC" id="4.2.1.1" evidence="2 8"/>
<dbReference type="GO" id="GO:0015976">
    <property type="term" value="P:carbon utilization"/>
    <property type="evidence" value="ECO:0007669"/>
    <property type="project" value="InterPro"/>
</dbReference>
<evidence type="ECO:0000256" key="2">
    <source>
        <dbReference type="ARBA" id="ARBA00012925"/>
    </source>
</evidence>
<keyword evidence="10" id="KW-1185">Reference proteome</keyword>
<keyword evidence="5 8" id="KW-0456">Lyase</keyword>
<dbReference type="InterPro" id="IPR036874">
    <property type="entry name" value="Carbonic_anhydrase_sf"/>
</dbReference>
<evidence type="ECO:0000256" key="3">
    <source>
        <dbReference type="ARBA" id="ARBA00022723"/>
    </source>
</evidence>
<feature type="binding site" evidence="7">
    <location>
        <position position="59"/>
    </location>
    <ligand>
        <name>Zn(2+)</name>
        <dbReference type="ChEBI" id="CHEBI:29105"/>
    </ligand>
</feature>
<dbReference type="CDD" id="cd00884">
    <property type="entry name" value="beta_CA_cladeB"/>
    <property type="match status" value="1"/>
</dbReference>
<dbReference type="Gene3D" id="3.40.1050.10">
    <property type="entry name" value="Carbonic anhydrase"/>
    <property type="match status" value="1"/>
</dbReference>
<evidence type="ECO:0000256" key="6">
    <source>
        <dbReference type="ARBA" id="ARBA00048348"/>
    </source>
</evidence>
<evidence type="ECO:0000256" key="5">
    <source>
        <dbReference type="ARBA" id="ARBA00023239"/>
    </source>
</evidence>
<gene>
    <name evidence="9" type="ORF">FAZ95_04230</name>
</gene>
<dbReference type="SUPFAM" id="SSF53056">
    <property type="entry name" value="beta-carbonic anhydrase, cab"/>
    <property type="match status" value="1"/>
</dbReference>
<evidence type="ECO:0000256" key="1">
    <source>
        <dbReference type="ARBA" id="ARBA00006217"/>
    </source>
</evidence>
<evidence type="ECO:0000313" key="9">
    <source>
        <dbReference type="EMBL" id="QCP48464.1"/>
    </source>
</evidence>
<comment type="function">
    <text evidence="8">Reversible hydration of carbon dioxide.</text>
</comment>
<dbReference type="PROSITE" id="PS00704">
    <property type="entry name" value="PROK_CO2_ANHYDRASE_1"/>
    <property type="match status" value="1"/>
</dbReference>
<accession>A0A4P8INK7</accession>
<evidence type="ECO:0000256" key="8">
    <source>
        <dbReference type="RuleBase" id="RU003956"/>
    </source>
</evidence>
<feature type="binding site" evidence="7">
    <location>
        <position position="57"/>
    </location>
    <ligand>
        <name>Zn(2+)</name>
        <dbReference type="ChEBI" id="CHEBI:29105"/>
    </ligand>
</feature>